<keyword evidence="2" id="KW-1185">Reference proteome</keyword>
<sequence length="227" mass="24500">MEDEALDTAEVAELVAAVAVGTLLAWGLTKLAVGVGAGVAWGLAKLVSSSSNDGRLDHWRFPACGKLKMNTDGSVTGSLKVFGGRAGFGGVIRDESGSWKMGFYGRLADCSSSVAEVQGIYRGLQIIKEHGFCDVEIETDLQSAVKQIKDGHRVKERTRKIVEECRVILGRTRCKLKHIGNKANKVADEMAILGRDQDKDFVTFSSPPPNQKIKDFLEADVTSAKSD</sequence>
<evidence type="ECO:0000313" key="1">
    <source>
        <dbReference type="EMBL" id="KAH7840255.1"/>
    </source>
</evidence>
<reference evidence="1 2" key="1">
    <citation type="journal article" date="2021" name="Hortic Res">
        <title>High-quality reference genome and annotation aids understanding of berry development for evergreen blueberry (Vaccinium darrowii).</title>
        <authorList>
            <person name="Yu J."/>
            <person name="Hulse-Kemp A.M."/>
            <person name="Babiker E."/>
            <person name="Staton M."/>
        </authorList>
    </citation>
    <scope>NUCLEOTIDE SEQUENCE [LARGE SCALE GENOMIC DNA]</scope>
    <source>
        <strain evidence="2">cv. NJ 8807/NJ 8810</strain>
        <tissue evidence="1">Young leaf</tissue>
    </source>
</reference>
<accession>A0ACB7XHK9</accession>
<evidence type="ECO:0000313" key="2">
    <source>
        <dbReference type="Proteomes" id="UP000828048"/>
    </source>
</evidence>
<dbReference type="EMBL" id="CM037160">
    <property type="protein sequence ID" value="KAH7840255.1"/>
    <property type="molecule type" value="Genomic_DNA"/>
</dbReference>
<name>A0ACB7XHK9_9ERIC</name>
<gene>
    <name evidence="1" type="ORF">Vadar_014796</name>
</gene>
<proteinExistence type="predicted"/>
<dbReference type="Proteomes" id="UP000828048">
    <property type="component" value="Chromosome 10"/>
</dbReference>
<protein>
    <submittedName>
        <fullName evidence="1">Uncharacterized protein</fullName>
    </submittedName>
</protein>
<comment type="caution">
    <text evidence="1">The sequence shown here is derived from an EMBL/GenBank/DDBJ whole genome shotgun (WGS) entry which is preliminary data.</text>
</comment>
<organism evidence="1 2">
    <name type="scientific">Vaccinium darrowii</name>
    <dbReference type="NCBI Taxonomy" id="229202"/>
    <lineage>
        <taxon>Eukaryota</taxon>
        <taxon>Viridiplantae</taxon>
        <taxon>Streptophyta</taxon>
        <taxon>Embryophyta</taxon>
        <taxon>Tracheophyta</taxon>
        <taxon>Spermatophyta</taxon>
        <taxon>Magnoliopsida</taxon>
        <taxon>eudicotyledons</taxon>
        <taxon>Gunneridae</taxon>
        <taxon>Pentapetalae</taxon>
        <taxon>asterids</taxon>
        <taxon>Ericales</taxon>
        <taxon>Ericaceae</taxon>
        <taxon>Vaccinioideae</taxon>
        <taxon>Vaccinieae</taxon>
        <taxon>Vaccinium</taxon>
    </lineage>
</organism>